<proteinExistence type="predicted"/>
<dbReference type="EMBL" id="JADBEC010000002">
    <property type="protein sequence ID" value="MBE1508278.1"/>
    <property type="molecule type" value="Genomic_DNA"/>
</dbReference>
<reference evidence="1 2" key="1">
    <citation type="submission" date="2020-10" db="EMBL/GenBank/DDBJ databases">
        <title>Sequencing the genomes of 1000 actinobacteria strains.</title>
        <authorList>
            <person name="Klenk H.-P."/>
        </authorList>
    </citation>
    <scope>NUCLEOTIDE SEQUENCE [LARGE SCALE GENOMIC DNA]</scope>
    <source>
        <strain evidence="1 2">DSM 7307</strain>
    </source>
</reference>
<dbReference type="RefSeq" id="WP_312872404.1">
    <property type="nucleotide sequence ID" value="NZ_BAAAVL010000002.1"/>
</dbReference>
<organism evidence="1 2">
    <name type="scientific">Rhizobium viscosum</name>
    <name type="common">Arthrobacter viscosus</name>
    <dbReference type="NCBI Taxonomy" id="1673"/>
    <lineage>
        <taxon>Bacteria</taxon>
        <taxon>Pseudomonadati</taxon>
        <taxon>Pseudomonadota</taxon>
        <taxon>Alphaproteobacteria</taxon>
        <taxon>Hyphomicrobiales</taxon>
        <taxon>Rhizobiaceae</taxon>
        <taxon>Rhizobium/Agrobacterium group</taxon>
        <taxon>Rhizobium</taxon>
    </lineage>
</organism>
<gene>
    <name evidence="1" type="ORF">H4W29_005523</name>
</gene>
<evidence type="ECO:0000313" key="2">
    <source>
        <dbReference type="Proteomes" id="UP000620262"/>
    </source>
</evidence>
<protein>
    <recommendedName>
        <fullName evidence="3">DNA mismatch repair protein MutT</fullName>
    </recommendedName>
</protein>
<keyword evidence="2" id="KW-1185">Reference proteome</keyword>
<dbReference type="Proteomes" id="UP000620262">
    <property type="component" value="Unassembled WGS sequence"/>
</dbReference>
<comment type="caution">
    <text evidence="1">The sequence shown here is derived from an EMBL/GenBank/DDBJ whole genome shotgun (WGS) entry which is preliminary data.</text>
</comment>
<accession>A0ABR9IYM2</accession>
<name>A0ABR9IYM2_RHIVS</name>
<evidence type="ECO:0008006" key="3">
    <source>
        <dbReference type="Google" id="ProtNLM"/>
    </source>
</evidence>
<evidence type="ECO:0000313" key="1">
    <source>
        <dbReference type="EMBL" id="MBE1508278.1"/>
    </source>
</evidence>
<sequence>MDNPEGLADLRPEAAQGCRARSLEEAGVIGRAKKKPFGAFFYDKLIQDGHSIRPVVDVFLLEVRRCRCRRRFPERNQRELVWLSPLEAARRVDEPDLEQLLLKFARSADRGGQTLRPG</sequence>